<protein>
    <submittedName>
        <fullName evidence="2">Ribosomal protein S18-alanine N-acetyltransferase</fullName>
        <ecNumber evidence="2">2.3.1.266</ecNumber>
    </submittedName>
    <submittedName>
        <fullName evidence="3">Ribosomal-protein-alanine N-acetyltransferase</fullName>
    </submittedName>
</protein>
<dbReference type="SUPFAM" id="SSF55729">
    <property type="entry name" value="Acyl-CoA N-acyltransferases (Nat)"/>
    <property type="match status" value="1"/>
</dbReference>
<keyword evidence="2" id="KW-0012">Acyltransferase</keyword>
<dbReference type="Proteomes" id="UP001265983">
    <property type="component" value="Unassembled WGS sequence"/>
</dbReference>
<evidence type="ECO:0000313" key="5">
    <source>
        <dbReference type="Proteomes" id="UP001265983"/>
    </source>
</evidence>
<dbReference type="EMBL" id="LR738855">
    <property type="protein sequence ID" value="VZH84558.1"/>
    <property type="molecule type" value="Genomic_DNA"/>
</dbReference>
<keyword evidence="2" id="KW-0687">Ribonucleoprotein</keyword>
<dbReference type="PROSITE" id="PS51186">
    <property type="entry name" value="GNAT"/>
    <property type="match status" value="1"/>
</dbReference>
<evidence type="ECO:0000313" key="3">
    <source>
        <dbReference type="EMBL" id="VZH84558.1"/>
    </source>
</evidence>
<keyword evidence="2" id="KW-0689">Ribosomal protein</keyword>
<dbReference type="KEGG" id="crf:FRC0190_00573"/>
<dbReference type="NCBIfam" id="TIGR01575">
    <property type="entry name" value="rimI"/>
    <property type="match status" value="1"/>
</dbReference>
<accession>A0A6I8MG29</accession>
<dbReference type="PANTHER" id="PTHR43617">
    <property type="entry name" value="L-AMINO ACID N-ACETYLTRANSFERASE"/>
    <property type="match status" value="1"/>
</dbReference>
<dbReference type="InterPro" id="IPR006464">
    <property type="entry name" value="AcTrfase_RimI/Ard1"/>
</dbReference>
<evidence type="ECO:0000313" key="4">
    <source>
        <dbReference type="Proteomes" id="UP000423525"/>
    </source>
</evidence>
<dbReference type="GO" id="GO:0005840">
    <property type="term" value="C:ribosome"/>
    <property type="evidence" value="ECO:0007669"/>
    <property type="project" value="UniProtKB-KW"/>
</dbReference>
<keyword evidence="5" id="KW-1185">Reference proteome</keyword>
<dbReference type="InterPro" id="IPR050276">
    <property type="entry name" value="MshD_Acetyltransferase"/>
</dbReference>
<reference evidence="3 4" key="1">
    <citation type="submission" date="2019-11" db="EMBL/GenBank/DDBJ databases">
        <authorList>
            <person name="Brisse S."/>
        </authorList>
    </citation>
    <scope>NUCLEOTIDE SEQUENCE [LARGE SCALE GENOMIC DNA]</scope>
    <source>
        <strain evidence="3">FRC0190</strain>
    </source>
</reference>
<sequence length="163" mass="17979">MAVELRLLRREDAARCAELEQVLFSEENPWSEADFVAEMAQPHTFYVGVNVDGEVVAYGGLAMLGPAEDPEFEVHTVGVDPRWQRRGFGRLVMDNFVHIADTAGGPIFLEVRTTNAPAIALYESLGFEHQGVRKNYYQPSGADAFVMVRPAGYGVELSEGEDA</sequence>
<keyword evidence="3" id="KW-0808">Transferase</keyword>
<proteinExistence type="predicted"/>
<organism evidence="3 4">
    <name type="scientific">Corynebacterium rouxii</name>
    <dbReference type="NCBI Taxonomy" id="2719119"/>
    <lineage>
        <taxon>Bacteria</taxon>
        <taxon>Bacillati</taxon>
        <taxon>Actinomycetota</taxon>
        <taxon>Actinomycetes</taxon>
        <taxon>Mycobacteriales</taxon>
        <taxon>Corynebacteriaceae</taxon>
        <taxon>Corynebacterium</taxon>
    </lineage>
</organism>
<dbReference type="PANTHER" id="PTHR43617:SF20">
    <property type="entry name" value="N-ALPHA-ACETYLTRANSFERASE RIMI"/>
    <property type="match status" value="1"/>
</dbReference>
<dbReference type="InterPro" id="IPR016181">
    <property type="entry name" value="Acyl_CoA_acyltransferase"/>
</dbReference>
<dbReference type="InterPro" id="IPR000182">
    <property type="entry name" value="GNAT_dom"/>
</dbReference>
<dbReference type="EMBL" id="JARUHM010000008">
    <property type="protein sequence ID" value="MDT9410435.1"/>
    <property type="molecule type" value="Genomic_DNA"/>
</dbReference>
<gene>
    <name evidence="2" type="primary">rimI</name>
    <name evidence="3" type="ORF">FRC0190_00573</name>
    <name evidence="2" type="ORF">P8T80_03385</name>
</gene>
<dbReference type="AlphaFoldDB" id="A0A6I8MG29"/>
<feature type="domain" description="N-acetyltransferase" evidence="1">
    <location>
        <begin position="3"/>
        <end position="152"/>
    </location>
</feature>
<dbReference type="CDD" id="cd04301">
    <property type="entry name" value="NAT_SF"/>
    <property type="match status" value="1"/>
</dbReference>
<evidence type="ECO:0000259" key="1">
    <source>
        <dbReference type="PROSITE" id="PS51186"/>
    </source>
</evidence>
<dbReference type="RefSeq" id="WP_155871748.1">
    <property type="nucleotide sequence ID" value="NZ_CP168248.1"/>
</dbReference>
<dbReference type="Proteomes" id="UP000423525">
    <property type="component" value="Chromosome"/>
</dbReference>
<evidence type="ECO:0000313" key="2">
    <source>
        <dbReference type="EMBL" id="MDT9410435.1"/>
    </source>
</evidence>
<dbReference type="EC" id="2.3.1.266" evidence="2"/>
<dbReference type="Pfam" id="PF00583">
    <property type="entry name" value="Acetyltransf_1"/>
    <property type="match status" value="1"/>
</dbReference>
<dbReference type="Gene3D" id="3.40.630.30">
    <property type="match status" value="1"/>
</dbReference>
<name>A0A6I8MG29_9CORY</name>
<dbReference type="GO" id="GO:0008999">
    <property type="term" value="F:protein-N-terminal-alanine acetyltransferase activity"/>
    <property type="evidence" value="ECO:0007669"/>
    <property type="project" value="UniProtKB-EC"/>
</dbReference>
<reference evidence="2 5" key="2">
    <citation type="submission" date="2023-03" db="EMBL/GenBank/DDBJ databases">
        <title>Whole genome sequence of the first Corynebacterium rouxii strains isolated in Brazil: a recent member of Corynebacterium diphtheriae complex.</title>
        <authorList>
            <person name="Vieira V."/>
            <person name="Ramos J.N."/>
            <person name="Araujo M.R.B."/>
            <person name="Baio P.V."/>
            <person name="Sant'Anna L.O."/>
            <person name="Veras J.F.C."/>
            <person name="Vieira E.M.D."/>
            <person name="Sousa M.A.B."/>
            <person name="Camargo C.H."/>
            <person name="Sacchi C.T."/>
            <person name="Campos K.R."/>
            <person name="Santos M.B.N."/>
            <person name="Bokermann S."/>
            <person name="Alvim L.B."/>
            <person name="Santos L.S."/>
            <person name="Mattos-Guaraldi A.L."/>
        </authorList>
    </citation>
    <scope>NUCLEOTIDE SEQUENCE [LARGE SCALE GENOMIC DNA]</scope>
    <source>
        <strain evidence="2 5">70862</strain>
    </source>
</reference>